<sequence length="527" mass="58648">MTTTVPPQNTTARAAGGAKPRVCIGNEADALDDLVRVMRSEDVPSLYIRSGGLCWITEDEGRPVIRQLNPDNLRAYFAEHVYTFKRTKDRESGEFREDRMPVMRQTCATILGRQAWSLPRLAGLATSPVLRRDGSLVQDAGYDRATGLYLVPMHRLPPIPESPDVETLRWARDLLLDKVLADFPWVQRSDKAQYVASLFIPLMRNYVDGPTPMWIITAGAPGSGKTMLTTIHKELHGMGDAPWPENDAELRKAITANLRDNAEPVITFDNLPSGYTVRTALLADLMTKATWRDRVLGSTETVTMPNNRLWMFTGNNLRTGGDLARRTVWVRLDPDCPNPDRRSDFALGDLDVWLKCHSTELLQAVLVLLRGWIAAGAQRSDVRMGSFSAWASALGGLLGWLDLPGWLEDRDTAMAQMDEETEEWHGFLATWIDTLGDTPRKTGELVISSELAEVVPRLKNGDLPSAKQLGMWLKSREGRYYGDLKLASKYDSNLKSNRWRVVRYAGSKKAAAPAEATAIQGELGDAG</sequence>
<dbReference type="EMBL" id="SUMB01000022">
    <property type="protein sequence ID" value="TJZ41190.1"/>
    <property type="molecule type" value="Genomic_DNA"/>
</dbReference>
<reference evidence="1 2" key="1">
    <citation type="submission" date="2019-04" db="EMBL/GenBank/DDBJ databases">
        <title>Streptomyces piniterrae sp. nov., a heliquinomycin-producing actinomycete isolated from rhizosphere soil of Pinus yunnanensis.</title>
        <authorList>
            <person name="Zhuang X."/>
            <person name="Zhao J."/>
        </authorList>
    </citation>
    <scope>NUCLEOTIDE SEQUENCE [LARGE SCALE GENOMIC DNA]</scope>
    <source>
        <strain evidence="2">jys28</strain>
    </source>
</reference>
<evidence type="ECO:0000313" key="1">
    <source>
        <dbReference type="EMBL" id="TJZ41190.1"/>
    </source>
</evidence>
<name>A0A4U0MKK9_9ACTN</name>
<dbReference type="Proteomes" id="UP000308697">
    <property type="component" value="Unassembled WGS sequence"/>
</dbReference>
<organism evidence="1 2">
    <name type="scientific">Streptomyces piniterrae</name>
    <dbReference type="NCBI Taxonomy" id="2571125"/>
    <lineage>
        <taxon>Bacteria</taxon>
        <taxon>Bacillati</taxon>
        <taxon>Actinomycetota</taxon>
        <taxon>Actinomycetes</taxon>
        <taxon>Kitasatosporales</taxon>
        <taxon>Streptomycetaceae</taxon>
        <taxon>Streptomyces</taxon>
    </lineage>
</organism>
<keyword evidence="2" id="KW-1185">Reference proteome</keyword>
<accession>A0A4U0MKK9</accession>
<dbReference type="OrthoDB" id="123525at2"/>
<evidence type="ECO:0000313" key="2">
    <source>
        <dbReference type="Proteomes" id="UP000308697"/>
    </source>
</evidence>
<comment type="caution">
    <text evidence="1">The sequence shown here is derived from an EMBL/GenBank/DDBJ whole genome shotgun (WGS) entry which is preliminary data.</text>
</comment>
<protein>
    <submittedName>
        <fullName evidence="1">Uncharacterized protein</fullName>
    </submittedName>
</protein>
<proteinExistence type="predicted"/>
<gene>
    <name evidence="1" type="ORF">FCH28_37525</name>
</gene>
<dbReference type="AlphaFoldDB" id="A0A4U0MKK9"/>
<dbReference type="RefSeq" id="WP_136744925.1">
    <property type="nucleotide sequence ID" value="NZ_SUMB01000022.1"/>
</dbReference>